<keyword evidence="2" id="KW-1185">Reference proteome</keyword>
<dbReference type="EMBL" id="KZ613788">
    <property type="protein sequence ID" value="PMD60691.1"/>
    <property type="molecule type" value="Genomic_DNA"/>
</dbReference>
<evidence type="ECO:0000313" key="2">
    <source>
        <dbReference type="Proteomes" id="UP000235371"/>
    </source>
</evidence>
<proteinExistence type="predicted"/>
<accession>A0A2J6TCE0</accession>
<evidence type="ECO:0008006" key="3">
    <source>
        <dbReference type="Google" id="ProtNLM"/>
    </source>
</evidence>
<reference evidence="1 2" key="1">
    <citation type="submission" date="2016-04" db="EMBL/GenBank/DDBJ databases">
        <title>A degradative enzymes factory behind the ericoid mycorrhizal symbiosis.</title>
        <authorList>
            <consortium name="DOE Joint Genome Institute"/>
            <person name="Martino E."/>
            <person name="Morin E."/>
            <person name="Grelet G."/>
            <person name="Kuo A."/>
            <person name="Kohler A."/>
            <person name="Daghino S."/>
            <person name="Barry K."/>
            <person name="Choi C."/>
            <person name="Cichocki N."/>
            <person name="Clum A."/>
            <person name="Copeland A."/>
            <person name="Hainaut M."/>
            <person name="Haridas S."/>
            <person name="Labutti K."/>
            <person name="Lindquist E."/>
            <person name="Lipzen A."/>
            <person name="Khouja H.-R."/>
            <person name="Murat C."/>
            <person name="Ohm R."/>
            <person name="Olson A."/>
            <person name="Spatafora J."/>
            <person name="Veneault-Fourrey C."/>
            <person name="Henrissat B."/>
            <person name="Grigoriev I."/>
            <person name="Martin F."/>
            <person name="Perotto S."/>
        </authorList>
    </citation>
    <scope>NUCLEOTIDE SEQUENCE [LARGE SCALE GENOMIC DNA]</scope>
    <source>
        <strain evidence="1 2">E</strain>
    </source>
</reference>
<evidence type="ECO:0000313" key="1">
    <source>
        <dbReference type="EMBL" id="PMD60691.1"/>
    </source>
</evidence>
<protein>
    <recommendedName>
        <fullName evidence="3">Heterokaryon incompatibility domain-containing protein</fullName>
    </recommendedName>
</protein>
<organism evidence="1 2">
    <name type="scientific">Hyaloscypha bicolor E</name>
    <dbReference type="NCBI Taxonomy" id="1095630"/>
    <lineage>
        <taxon>Eukaryota</taxon>
        <taxon>Fungi</taxon>
        <taxon>Dikarya</taxon>
        <taxon>Ascomycota</taxon>
        <taxon>Pezizomycotina</taxon>
        <taxon>Leotiomycetes</taxon>
        <taxon>Helotiales</taxon>
        <taxon>Hyaloscyphaceae</taxon>
        <taxon>Hyaloscypha</taxon>
        <taxon>Hyaloscypha bicolor</taxon>
    </lineage>
</organism>
<gene>
    <name evidence="1" type="ORF">K444DRAFT_387449</name>
</gene>
<sequence length="101" mass="11847">MLFNLYEIIARYILRKIVNKRYSDEDTVDLLGRRWFTRLWTFQELILAQDLMFMCGDRSLHPDEFLRGISYMRDAIVAIDQTLLIGVTTAFSSIGAPIRAR</sequence>
<dbReference type="RefSeq" id="XP_024737595.1">
    <property type="nucleotide sequence ID" value="XM_024872406.1"/>
</dbReference>
<dbReference type="OrthoDB" id="2157530at2759"/>
<dbReference type="InParanoid" id="A0A2J6TCE0"/>
<dbReference type="Proteomes" id="UP000235371">
    <property type="component" value="Unassembled WGS sequence"/>
</dbReference>
<dbReference type="GeneID" id="36580487"/>
<name>A0A2J6TCE0_9HELO</name>
<dbReference type="AlphaFoldDB" id="A0A2J6TCE0"/>